<feature type="region of interest" description="Disordered" evidence="1">
    <location>
        <begin position="231"/>
        <end position="253"/>
    </location>
</feature>
<feature type="region of interest" description="Disordered" evidence="1">
    <location>
        <begin position="25"/>
        <end position="47"/>
    </location>
</feature>
<dbReference type="GO" id="GO:0016020">
    <property type="term" value="C:membrane"/>
    <property type="evidence" value="ECO:0007669"/>
    <property type="project" value="InterPro"/>
</dbReference>
<gene>
    <name evidence="3" type="ORF">Ccrd_024874</name>
</gene>
<dbReference type="PANTHER" id="PTHR33219:SF14">
    <property type="entry name" value="PROTEIN COFACTOR ASSEMBLY OF COMPLEX C SUBUNIT B CCB3, CHLOROPLASTIC-RELATED"/>
    <property type="match status" value="1"/>
</dbReference>
<proteinExistence type="predicted"/>
<dbReference type="EMBL" id="LEKV01005803">
    <property type="protein sequence ID" value="KVH87814.1"/>
    <property type="molecule type" value="Genomic_DNA"/>
</dbReference>
<evidence type="ECO:0008006" key="5">
    <source>
        <dbReference type="Google" id="ProtNLM"/>
    </source>
</evidence>
<dbReference type="AlphaFoldDB" id="A0A103XBS7"/>
<feature type="signal peptide" evidence="2">
    <location>
        <begin position="1"/>
        <end position="18"/>
    </location>
</feature>
<feature type="non-terminal residue" evidence="3">
    <location>
        <position position="1"/>
    </location>
</feature>
<keyword evidence="4" id="KW-1185">Reference proteome</keyword>
<evidence type="ECO:0000256" key="1">
    <source>
        <dbReference type="SAM" id="MobiDB-lite"/>
    </source>
</evidence>
<dbReference type="GO" id="GO:0010020">
    <property type="term" value="P:chloroplast fission"/>
    <property type="evidence" value="ECO:0007669"/>
    <property type="project" value="TreeGrafter"/>
</dbReference>
<evidence type="ECO:0000256" key="2">
    <source>
        <dbReference type="SAM" id="SignalP"/>
    </source>
</evidence>
<accession>A0A103XBS7</accession>
<dbReference type="Pfam" id="PF02325">
    <property type="entry name" value="CCB3_YggT"/>
    <property type="match status" value="1"/>
</dbReference>
<dbReference type="Gramene" id="KVH87814">
    <property type="protein sequence ID" value="KVH87814"/>
    <property type="gene ID" value="Ccrd_024874"/>
</dbReference>
<evidence type="ECO:0000313" key="4">
    <source>
        <dbReference type="Proteomes" id="UP000243975"/>
    </source>
</evidence>
<evidence type="ECO:0000313" key="3">
    <source>
        <dbReference type="EMBL" id="KVH87814.1"/>
    </source>
</evidence>
<dbReference type="STRING" id="59895.A0A103XBS7"/>
<comment type="caution">
    <text evidence="3">The sequence shown here is derived from an EMBL/GenBank/DDBJ whole genome shotgun (WGS) entry which is preliminary data.</text>
</comment>
<protein>
    <recommendedName>
        <fullName evidence="5">YGGT family protein</fullName>
    </recommendedName>
</protein>
<name>A0A103XBS7_CYNCS</name>
<reference evidence="3 4" key="1">
    <citation type="journal article" date="2016" name="Sci. Rep.">
        <title>The genome sequence of the outbreeding globe artichoke constructed de novo incorporating a phase-aware low-pass sequencing strategy of F1 progeny.</title>
        <authorList>
            <person name="Scaglione D."/>
            <person name="Reyes-Chin-Wo S."/>
            <person name="Acquadro A."/>
            <person name="Froenicke L."/>
            <person name="Portis E."/>
            <person name="Beitel C."/>
            <person name="Tirone M."/>
            <person name="Mauro R."/>
            <person name="Lo Monaco A."/>
            <person name="Mauromicale G."/>
            <person name="Faccioli P."/>
            <person name="Cattivelli L."/>
            <person name="Rieseberg L."/>
            <person name="Michelmore R."/>
            <person name="Lanteri S."/>
        </authorList>
    </citation>
    <scope>NUCLEOTIDE SEQUENCE [LARGE SCALE GENOMIC DNA]</scope>
    <source>
        <strain evidence="3">2C</strain>
    </source>
</reference>
<dbReference type="Proteomes" id="UP000243975">
    <property type="component" value="Unassembled WGS sequence"/>
</dbReference>
<feature type="chain" id="PRO_5007118669" description="YGGT family protein" evidence="2">
    <location>
        <begin position="19"/>
        <end position="275"/>
    </location>
</feature>
<feature type="compositionally biased region" description="Polar residues" evidence="1">
    <location>
        <begin position="234"/>
        <end position="244"/>
    </location>
</feature>
<organism evidence="3 4">
    <name type="scientific">Cynara cardunculus var. scolymus</name>
    <name type="common">Globe artichoke</name>
    <name type="synonym">Cynara scolymus</name>
    <dbReference type="NCBI Taxonomy" id="59895"/>
    <lineage>
        <taxon>Eukaryota</taxon>
        <taxon>Viridiplantae</taxon>
        <taxon>Streptophyta</taxon>
        <taxon>Embryophyta</taxon>
        <taxon>Tracheophyta</taxon>
        <taxon>Spermatophyta</taxon>
        <taxon>Magnoliopsida</taxon>
        <taxon>eudicotyledons</taxon>
        <taxon>Gunneridae</taxon>
        <taxon>Pentapetalae</taxon>
        <taxon>asterids</taxon>
        <taxon>campanulids</taxon>
        <taxon>Asterales</taxon>
        <taxon>Asteraceae</taxon>
        <taxon>Carduoideae</taxon>
        <taxon>Cardueae</taxon>
        <taxon>Carduinae</taxon>
        <taxon>Cynara</taxon>
    </lineage>
</organism>
<keyword evidence="2" id="KW-0732">Signal</keyword>
<dbReference type="InterPro" id="IPR003425">
    <property type="entry name" value="CCB3/YggT"/>
</dbReference>
<sequence length="275" mass="30763">WESAYIIWLISIHLQILSSPLPPFQRRKHRKKTMHSSSSRRKDSCDNDPAANSVIVGLPLSSLLFFKSTTTNHFQRIVTESSNTLIRNLRNSIHKCLNFLQNPLFTKWHSEYHNFCQINCRKQRNLKSLSNHDFAAIIPGDSVAGLVVSNGVLNFLNIYNTLLVVRLVLTWFPNTPPAIVSPLSTLCDPYLNIFRGVIPPLGGTLDLSPILAFLVLNALTSTASALPAELPVPSTDQKGSSRPSFHTALSHLTSSQKKWMKRFSTNRSSDSSIDD</sequence>
<feature type="compositionally biased region" description="Basic residues" evidence="1">
    <location>
        <begin position="25"/>
        <end position="34"/>
    </location>
</feature>
<dbReference type="PANTHER" id="PTHR33219">
    <property type="entry name" value="YLMG HOMOLOG PROTEIN 2, CHLOROPLASTIC"/>
    <property type="match status" value="1"/>
</dbReference>